<dbReference type="GO" id="GO:0004176">
    <property type="term" value="F:ATP-dependent peptidase activity"/>
    <property type="evidence" value="ECO:0007669"/>
    <property type="project" value="InterPro"/>
</dbReference>
<dbReference type="InterPro" id="IPR029045">
    <property type="entry name" value="ClpP/crotonase-like_dom_sf"/>
</dbReference>
<sequence length="363" mass="39963">MSKKKFWEIKNKATDEKAELLLYGEISDATWWGDEVTPRQFADDLSTCNGKDLVVRINSPGGDVFAAQAIYNLLKSYAGDVTVHIDGICASAATVVACAGNRVIMPDNALYMIHNPHAVLIDAYDAVGLSKLESELHAVKKTITNVYQKKCGDAMSAEDISRAMDEETWMGADEALTFGFIDEIDNNFAIKTNMKSDTLIVNSVVLPTKGRNMDKITSIIDKKKGENMKDNEMISKIKAVLGIKESEDPKVAAERQRIAALDALRTEDKNPYVEAIIDTCKKTEGGEVKTVKPIIDSILAVKVENKPDEKIEAIMKIIQDNVDSGANGVKPTPQHNPEDNEHQKLEADISDIVNRANKIRGNK</sequence>
<keyword evidence="3" id="KW-0378">Hydrolase</keyword>
<comment type="similarity">
    <text evidence="1">Belongs to the peptidase S14 family.</text>
</comment>
<dbReference type="PANTHER" id="PTHR10381:SF70">
    <property type="entry name" value="ATP-DEPENDENT CLP PROTEASE PROTEOLYTIC SUBUNIT"/>
    <property type="match status" value="1"/>
</dbReference>
<evidence type="ECO:0000313" key="5">
    <source>
        <dbReference type="EMBL" id="DAD99338.1"/>
    </source>
</evidence>
<feature type="compositionally biased region" description="Basic and acidic residues" evidence="4">
    <location>
        <begin position="336"/>
        <end position="347"/>
    </location>
</feature>
<dbReference type="SUPFAM" id="SSF52096">
    <property type="entry name" value="ClpP/crotonase"/>
    <property type="match status" value="1"/>
</dbReference>
<keyword evidence="2" id="KW-0963">Cytoplasm</keyword>
<dbReference type="NCBIfam" id="NF045542">
    <property type="entry name" value="Clp_rel_HeadMat"/>
    <property type="match status" value="1"/>
</dbReference>
<dbReference type="Gene3D" id="3.90.226.10">
    <property type="entry name" value="2-enoyl-CoA Hydratase, Chain A, domain 1"/>
    <property type="match status" value="1"/>
</dbReference>
<evidence type="ECO:0000256" key="2">
    <source>
        <dbReference type="ARBA" id="ARBA00022490"/>
    </source>
</evidence>
<keyword evidence="5" id="KW-0645">Protease</keyword>
<dbReference type="GO" id="GO:0051117">
    <property type="term" value="F:ATPase binding"/>
    <property type="evidence" value="ECO:0007669"/>
    <property type="project" value="TreeGrafter"/>
</dbReference>
<organism evidence="5">
    <name type="scientific">Caudovirales sp. ct0FJ5</name>
    <dbReference type="NCBI Taxonomy" id="2825755"/>
    <lineage>
        <taxon>Viruses</taxon>
        <taxon>Duplodnaviria</taxon>
        <taxon>Heunggongvirae</taxon>
        <taxon>Uroviricota</taxon>
        <taxon>Caudoviricetes</taxon>
    </lineage>
</organism>
<proteinExistence type="inferred from homology"/>
<evidence type="ECO:0000256" key="3">
    <source>
        <dbReference type="ARBA" id="ARBA00022801"/>
    </source>
</evidence>
<evidence type="ECO:0000256" key="4">
    <source>
        <dbReference type="SAM" id="MobiDB-lite"/>
    </source>
</evidence>
<protein>
    <submittedName>
        <fullName evidence="5">Putative ATP dependent Clp protease</fullName>
    </submittedName>
</protein>
<dbReference type="InterPro" id="IPR023562">
    <property type="entry name" value="ClpP/TepA"/>
</dbReference>
<dbReference type="PRINTS" id="PR00127">
    <property type="entry name" value="CLPPROTEASEP"/>
</dbReference>
<accession>A0A8S5NYP5</accession>
<feature type="region of interest" description="Disordered" evidence="4">
    <location>
        <begin position="324"/>
        <end position="363"/>
    </location>
</feature>
<evidence type="ECO:0000256" key="1">
    <source>
        <dbReference type="ARBA" id="ARBA00007039"/>
    </source>
</evidence>
<dbReference type="Pfam" id="PF00574">
    <property type="entry name" value="CLP_protease"/>
    <property type="match status" value="1"/>
</dbReference>
<dbReference type="InterPro" id="IPR001907">
    <property type="entry name" value="ClpP"/>
</dbReference>
<dbReference type="GO" id="GO:0004252">
    <property type="term" value="F:serine-type endopeptidase activity"/>
    <property type="evidence" value="ECO:0007669"/>
    <property type="project" value="InterPro"/>
</dbReference>
<dbReference type="CDD" id="cd07016">
    <property type="entry name" value="S14_ClpP_1"/>
    <property type="match status" value="1"/>
</dbReference>
<reference evidence="5" key="1">
    <citation type="journal article" date="2021" name="Proc. Natl. Acad. Sci. U.S.A.">
        <title>A Catalog of Tens of Thousands of Viruses from Human Metagenomes Reveals Hidden Associations with Chronic Diseases.</title>
        <authorList>
            <person name="Tisza M.J."/>
            <person name="Buck C.B."/>
        </authorList>
    </citation>
    <scope>NUCLEOTIDE SEQUENCE</scope>
    <source>
        <strain evidence="5">Ct0FJ5</strain>
    </source>
</reference>
<dbReference type="PANTHER" id="PTHR10381">
    <property type="entry name" value="ATP-DEPENDENT CLP PROTEASE PROTEOLYTIC SUBUNIT"/>
    <property type="match status" value="1"/>
</dbReference>
<name>A0A8S5NYP5_9CAUD</name>
<dbReference type="GO" id="GO:0006515">
    <property type="term" value="P:protein quality control for misfolded or incompletely synthesized proteins"/>
    <property type="evidence" value="ECO:0007669"/>
    <property type="project" value="TreeGrafter"/>
</dbReference>
<dbReference type="EMBL" id="BK015281">
    <property type="protein sequence ID" value="DAD99338.1"/>
    <property type="molecule type" value="Genomic_DNA"/>
</dbReference>
<dbReference type="GO" id="GO:0009368">
    <property type="term" value="C:endopeptidase Clp complex"/>
    <property type="evidence" value="ECO:0007669"/>
    <property type="project" value="TreeGrafter"/>
</dbReference>